<evidence type="ECO:0000313" key="3">
    <source>
        <dbReference type="Proteomes" id="UP000033934"/>
    </source>
</evidence>
<feature type="region of interest" description="Disordered" evidence="1">
    <location>
        <begin position="221"/>
        <end position="248"/>
    </location>
</feature>
<dbReference type="Proteomes" id="UP000033934">
    <property type="component" value="Unassembled WGS sequence"/>
</dbReference>
<dbReference type="EMBL" id="LBVO01000060">
    <property type="protein sequence ID" value="KKQ86909.1"/>
    <property type="molecule type" value="Genomic_DNA"/>
</dbReference>
<evidence type="ECO:0000256" key="1">
    <source>
        <dbReference type="SAM" id="MobiDB-lite"/>
    </source>
</evidence>
<evidence type="ECO:0000313" key="2">
    <source>
        <dbReference type="EMBL" id="KKQ86909.1"/>
    </source>
</evidence>
<gene>
    <name evidence="2" type="ORF">UT11_C0060G0005</name>
</gene>
<dbReference type="AlphaFoldDB" id="A0A0G0NLW3"/>
<proteinExistence type="predicted"/>
<protein>
    <submittedName>
        <fullName evidence="2">Uncharacterized protein</fullName>
    </submittedName>
</protein>
<sequence length="248" mass="27887">MATQQRPSSTQQFLSISGIEQDLVVLNNGGVRKVVRAYPINFDLKSEQEQNAIIYSYQTFLNSLSFPIEIVIRSKKLDLERYLIKLESQTKNITNNLLQIQAQDYIGFVRRLIQIANIMSKHFYIIVGYDNPIKSRGVFSSILPGKNQIHLGVEQIKTLKQEIENRAATVMAGLSSVGIRTEILTTQKLIELFYNIYNPEESMTERLAPVEELEADIILTGKEGGLPNSPNPENLVPAPAPNIQDIGN</sequence>
<comment type="caution">
    <text evidence="2">The sequence shown here is derived from an EMBL/GenBank/DDBJ whole genome shotgun (WGS) entry which is preliminary data.</text>
</comment>
<name>A0A0G0NLW3_9BACT</name>
<reference evidence="2 3" key="1">
    <citation type="journal article" date="2015" name="Nature">
        <title>rRNA introns, odd ribosomes, and small enigmatic genomes across a large radiation of phyla.</title>
        <authorList>
            <person name="Brown C.T."/>
            <person name="Hug L.A."/>
            <person name="Thomas B.C."/>
            <person name="Sharon I."/>
            <person name="Castelle C.J."/>
            <person name="Singh A."/>
            <person name="Wilkins M.J."/>
            <person name="Williams K.H."/>
            <person name="Banfield J.F."/>
        </authorList>
    </citation>
    <scope>NUCLEOTIDE SEQUENCE [LARGE SCALE GENOMIC DNA]</scope>
</reference>
<accession>A0A0G0NLW3</accession>
<organism evidence="2 3">
    <name type="scientific">Berkelbacteria bacterium GW2011_GWA2_38_9</name>
    <dbReference type="NCBI Taxonomy" id="1618334"/>
    <lineage>
        <taxon>Bacteria</taxon>
        <taxon>Candidatus Berkelbacteria</taxon>
    </lineage>
</organism>